<feature type="domain" description="FAS1-like dehydratase" evidence="1">
    <location>
        <begin position="7"/>
        <end position="136"/>
    </location>
</feature>
<dbReference type="Proteomes" id="UP000237752">
    <property type="component" value="Unassembled WGS sequence"/>
</dbReference>
<evidence type="ECO:0000313" key="3">
    <source>
        <dbReference type="Proteomes" id="UP000237752"/>
    </source>
</evidence>
<dbReference type="PIRSF" id="PIRSF018072">
    <property type="entry name" value="UCP018072"/>
    <property type="match status" value="1"/>
</dbReference>
<evidence type="ECO:0000259" key="1">
    <source>
        <dbReference type="Pfam" id="PF13452"/>
    </source>
</evidence>
<proteinExistence type="predicted"/>
<dbReference type="SUPFAM" id="SSF54637">
    <property type="entry name" value="Thioesterase/thiol ester dehydrase-isomerase"/>
    <property type="match status" value="1"/>
</dbReference>
<sequence length="151" mass="16839">MTDPSSVIGRELPSFSAIPERGQLAFFAQVLGQTDPTYFDLDAAHAAGYPDLPVPPTFLFTLELRRPDPRGILTELGIDMRSVLHGEQEFSYSSMAFAGQKLDFTGKYVDYYEKKGGAMRFLVRQTEVSRDGEPIAVLKNVLISRQMELTS</sequence>
<dbReference type="Gene3D" id="3.10.129.10">
    <property type="entry name" value="Hotdog Thioesterase"/>
    <property type="match status" value="1"/>
</dbReference>
<dbReference type="InterPro" id="IPR016709">
    <property type="entry name" value="HadA-like"/>
</dbReference>
<gene>
    <name evidence="2" type="ORF">CLV47_10149</name>
</gene>
<dbReference type="AlphaFoldDB" id="A0A2T1A5N5"/>
<protein>
    <submittedName>
        <fullName evidence="2">MaoC dehydratase-like protein</fullName>
    </submittedName>
</protein>
<organism evidence="2 3">
    <name type="scientific">Antricoccus suffuscus</name>
    <dbReference type="NCBI Taxonomy" id="1629062"/>
    <lineage>
        <taxon>Bacteria</taxon>
        <taxon>Bacillati</taxon>
        <taxon>Actinomycetota</taxon>
        <taxon>Actinomycetes</taxon>
        <taxon>Geodermatophilales</taxon>
        <taxon>Antricoccaceae</taxon>
        <taxon>Antricoccus</taxon>
    </lineage>
</organism>
<name>A0A2T1A5N5_9ACTN</name>
<evidence type="ECO:0000313" key="2">
    <source>
        <dbReference type="EMBL" id="PRZ43925.1"/>
    </source>
</evidence>
<dbReference type="Pfam" id="PF13452">
    <property type="entry name" value="FAS1_DH_region"/>
    <property type="match status" value="1"/>
</dbReference>
<keyword evidence="3" id="KW-1185">Reference proteome</keyword>
<accession>A0A2T1A5N5</accession>
<comment type="caution">
    <text evidence="2">The sequence shown here is derived from an EMBL/GenBank/DDBJ whole genome shotgun (WGS) entry which is preliminary data.</text>
</comment>
<dbReference type="InterPro" id="IPR039569">
    <property type="entry name" value="FAS1-like_DH_region"/>
</dbReference>
<dbReference type="OrthoDB" id="5415111at2"/>
<dbReference type="CDD" id="cd03441">
    <property type="entry name" value="R_hydratase_like"/>
    <property type="match status" value="1"/>
</dbReference>
<reference evidence="2 3" key="1">
    <citation type="submission" date="2018-03" db="EMBL/GenBank/DDBJ databases">
        <title>Genomic Encyclopedia of Archaeal and Bacterial Type Strains, Phase II (KMG-II): from individual species to whole genera.</title>
        <authorList>
            <person name="Goeker M."/>
        </authorList>
    </citation>
    <scope>NUCLEOTIDE SEQUENCE [LARGE SCALE GENOMIC DNA]</scope>
    <source>
        <strain evidence="2 3">DSM 100065</strain>
    </source>
</reference>
<dbReference type="RefSeq" id="WP_106346995.1">
    <property type="nucleotide sequence ID" value="NZ_PVUE01000001.1"/>
</dbReference>
<dbReference type="InterPro" id="IPR029069">
    <property type="entry name" value="HotDog_dom_sf"/>
</dbReference>
<dbReference type="EMBL" id="PVUE01000001">
    <property type="protein sequence ID" value="PRZ43925.1"/>
    <property type="molecule type" value="Genomic_DNA"/>
</dbReference>